<comment type="catalytic activity">
    <reaction evidence="1">
        <text>ATP + protein L-histidine = ADP + protein N-phospho-L-histidine.</text>
        <dbReference type="EC" id="2.7.13.3"/>
    </reaction>
</comment>
<keyword evidence="8 11" id="KW-1133">Transmembrane helix</keyword>
<keyword evidence="5" id="KW-0808">Transferase</keyword>
<evidence type="ECO:0000256" key="11">
    <source>
        <dbReference type="SAM" id="Phobius"/>
    </source>
</evidence>
<dbReference type="Pfam" id="PF02518">
    <property type="entry name" value="HATPase_c"/>
    <property type="match status" value="1"/>
</dbReference>
<dbReference type="Pfam" id="PF08521">
    <property type="entry name" value="2CSK_N"/>
    <property type="match status" value="1"/>
</dbReference>
<dbReference type="EMBL" id="BMWV01000013">
    <property type="protein sequence ID" value="GGY59280.1"/>
    <property type="molecule type" value="Genomic_DNA"/>
</dbReference>
<dbReference type="CDD" id="cd00082">
    <property type="entry name" value="HisKA"/>
    <property type="match status" value="1"/>
</dbReference>
<dbReference type="Gene3D" id="3.30.565.10">
    <property type="entry name" value="Histidine kinase-like ATPase, C-terminal domain"/>
    <property type="match status" value="1"/>
</dbReference>
<dbReference type="SMART" id="SM00388">
    <property type="entry name" value="HisKA"/>
    <property type="match status" value="1"/>
</dbReference>
<evidence type="ECO:0000313" key="14">
    <source>
        <dbReference type="EMBL" id="GGY59280.1"/>
    </source>
</evidence>
<dbReference type="InterPro" id="IPR003660">
    <property type="entry name" value="HAMP_dom"/>
</dbReference>
<dbReference type="InterPro" id="IPR003594">
    <property type="entry name" value="HATPase_dom"/>
</dbReference>
<keyword evidence="6 11" id="KW-0812">Transmembrane</keyword>
<dbReference type="PANTHER" id="PTHR45436:SF1">
    <property type="entry name" value="SENSOR PROTEIN QSEC"/>
    <property type="match status" value="1"/>
</dbReference>
<gene>
    <name evidence="15" type="ORF">EYF70_16415</name>
    <name evidence="14" type="ORF">GCM10007387_47150</name>
</gene>
<keyword evidence="9" id="KW-0902">Two-component regulatory system</keyword>
<dbReference type="GO" id="GO:0000155">
    <property type="term" value="F:phosphorelay sensor kinase activity"/>
    <property type="evidence" value="ECO:0007669"/>
    <property type="project" value="InterPro"/>
</dbReference>
<evidence type="ECO:0000259" key="13">
    <source>
        <dbReference type="PROSITE" id="PS50885"/>
    </source>
</evidence>
<evidence type="ECO:0000256" key="4">
    <source>
        <dbReference type="ARBA" id="ARBA00022553"/>
    </source>
</evidence>
<accession>A0A411WZT5</accession>
<dbReference type="InterPro" id="IPR003661">
    <property type="entry name" value="HisK_dim/P_dom"/>
</dbReference>
<evidence type="ECO:0000256" key="5">
    <source>
        <dbReference type="ARBA" id="ARBA00022679"/>
    </source>
</evidence>
<sequence length="483" mass="52000">MPWPRRPRPAVDWSLRSQLVAWVLLPQLVLWVAGGAATYRLAVNYVNEAADATLSQAARTLARQVKPIGNGLLIDLPRAAQNILEADPNDRFLYTVSTPPGRFILGNNAIPLPPAHMRPRPNDPYFYDGEMVPDESGSTPGPAKVRVAALYLKNGEVNGRQQWMLVQVARGVAARESIWKRILLDTLLPLSALIMLMTVIVWAGTGAGLAPLLRLRREVEGRSPNDLTPLRAEAAPRELRSLVRALNALLAAVRQNVDAQKRFIADAAHQLRTPLAGLISHAELALGATNDKALVARLTMLHQSATRSAHLISRMLMLARAEPEAAMVRERSPVELSALVEQVVADMVPKALRAGADLGIADQGAADDPAGLQVLANPMLLTEALVNILDNAIEYAGSGSEITVALRRDGGHARISVSDNGPGIARADHARVFDRFVRATDQGLGCGLGLAIVQEIVMQHGGSVALEDVEPHGLEVIVKLPLL</sequence>
<evidence type="ECO:0000256" key="1">
    <source>
        <dbReference type="ARBA" id="ARBA00000085"/>
    </source>
</evidence>
<evidence type="ECO:0000256" key="6">
    <source>
        <dbReference type="ARBA" id="ARBA00022692"/>
    </source>
</evidence>
<dbReference type="InterPro" id="IPR036890">
    <property type="entry name" value="HATPase_C_sf"/>
</dbReference>
<dbReference type="SMART" id="SM00387">
    <property type="entry name" value="HATPase_c"/>
    <property type="match status" value="1"/>
</dbReference>
<dbReference type="PROSITE" id="PS50109">
    <property type="entry name" value="HIS_KIN"/>
    <property type="match status" value="1"/>
</dbReference>
<dbReference type="SUPFAM" id="SSF55874">
    <property type="entry name" value="ATPase domain of HSP90 chaperone/DNA topoisomerase II/histidine kinase"/>
    <property type="match status" value="1"/>
</dbReference>
<evidence type="ECO:0000256" key="2">
    <source>
        <dbReference type="ARBA" id="ARBA00004370"/>
    </source>
</evidence>
<keyword evidence="4" id="KW-0597">Phosphoprotein</keyword>
<keyword evidence="7 14" id="KW-0418">Kinase</keyword>
<dbReference type="InterPro" id="IPR036097">
    <property type="entry name" value="HisK_dim/P_sf"/>
</dbReference>
<feature type="domain" description="Histidine kinase" evidence="12">
    <location>
        <begin position="266"/>
        <end position="483"/>
    </location>
</feature>
<evidence type="ECO:0000256" key="9">
    <source>
        <dbReference type="ARBA" id="ARBA00023012"/>
    </source>
</evidence>
<dbReference type="InterPro" id="IPR050428">
    <property type="entry name" value="TCS_sensor_his_kinase"/>
</dbReference>
<reference evidence="14" key="1">
    <citation type="journal article" date="2014" name="Int. J. Syst. Evol. Microbiol.">
        <title>Complete genome sequence of Corynebacterium casei LMG S-19264T (=DSM 44701T), isolated from a smear-ripened cheese.</title>
        <authorList>
            <consortium name="US DOE Joint Genome Institute (JGI-PGF)"/>
            <person name="Walter F."/>
            <person name="Albersmeier A."/>
            <person name="Kalinowski J."/>
            <person name="Ruckert C."/>
        </authorList>
    </citation>
    <scope>NUCLEOTIDE SEQUENCE</scope>
    <source>
        <strain evidence="14">KCTC 12343</strain>
    </source>
</reference>
<dbReference type="Pfam" id="PF00512">
    <property type="entry name" value="HisKA"/>
    <property type="match status" value="1"/>
</dbReference>
<comment type="subcellular location">
    <subcellularLocation>
        <location evidence="2">Membrane</location>
    </subcellularLocation>
</comment>
<dbReference type="Proteomes" id="UP000292307">
    <property type="component" value="Chromosome"/>
</dbReference>
<reference evidence="14" key="3">
    <citation type="submission" date="2022-12" db="EMBL/GenBank/DDBJ databases">
        <authorList>
            <person name="Sun Q."/>
            <person name="Kim S."/>
        </authorList>
    </citation>
    <scope>NUCLEOTIDE SEQUENCE</scope>
    <source>
        <strain evidence="14">KCTC 12343</strain>
    </source>
</reference>
<dbReference type="PROSITE" id="PS50885">
    <property type="entry name" value="HAMP"/>
    <property type="match status" value="1"/>
</dbReference>
<dbReference type="RefSeq" id="WP_131146372.1">
    <property type="nucleotide sequence ID" value="NZ_BMWV01000013.1"/>
</dbReference>
<dbReference type="SUPFAM" id="SSF47384">
    <property type="entry name" value="Homodimeric domain of signal transducing histidine kinase"/>
    <property type="match status" value="1"/>
</dbReference>
<dbReference type="GO" id="GO:0005886">
    <property type="term" value="C:plasma membrane"/>
    <property type="evidence" value="ECO:0007669"/>
    <property type="project" value="TreeGrafter"/>
</dbReference>
<evidence type="ECO:0000313" key="17">
    <source>
        <dbReference type="Proteomes" id="UP000628442"/>
    </source>
</evidence>
<protein>
    <recommendedName>
        <fullName evidence="3">histidine kinase</fullName>
        <ecNumber evidence="3">2.7.13.3</ecNumber>
    </recommendedName>
</protein>
<dbReference type="Proteomes" id="UP000628442">
    <property type="component" value="Unassembled WGS sequence"/>
</dbReference>
<evidence type="ECO:0000313" key="16">
    <source>
        <dbReference type="Proteomes" id="UP000292307"/>
    </source>
</evidence>
<dbReference type="EC" id="2.7.13.3" evidence="3"/>
<organism evidence="14 17">
    <name type="scientific">Pseudoduganella albidiflava</name>
    <dbReference type="NCBI Taxonomy" id="321983"/>
    <lineage>
        <taxon>Bacteria</taxon>
        <taxon>Pseudomonadati</taxon>
        <taxon>Pseudomonadota</taxon>
        <taxon>Betaproteobacteria</taxon>
        <taxon>Burkholderiales</taxon>
        <taxon>Oxalobacteraceae</taxon>
        <taxon>Telluria group</taxon>
        <taxon>Pseudoduganella</taxon>
    </lineage>
</organism>
<dbReference type="EMBL" id="CP036401">
    <property type="protein sequence ID" value="QBI02257.1"/>
    <property type="molecule type" value="Genomic_DNA"/>
</dbReference>
<dbReference type="CDD" id="cd00075">
    <property type="entry name" value="HATPase"/>
    <property type="match status" value="1"/>
</dbReference>
<dbReference type="Gene3D" id="1.10.287.130">
    <property type="match status" value="1"/>
</dbReference>
<dbReference type="PANTHER" id="PTHR45436">
    <property type="entry name" value="SENSOR HISTIDINE KINASE YKOH"/>
    <property type="match status" value="1"/>
</dbReference>
<feature type="domain" description="HAMP" evidence="13">
    <location>
        <begin position="206"/>
        <end position="258"/>
    </location>
</feature>
<evidence type="ECO:0000256" key="8">
    <source>
        <dbReference type="ARBA" id="ARBA00022989"/>
    </source>
</evidence>
<evidence type="ECO:0000313" key="15">
    <source>
        <dbReference type="EMBL" id="QBI02257.1"/>
    </source>
</evidence>
<dbReference type="OrthoDB" id="8583694at2"/>
<evidence type="ECO:0000256" key="10">
    <source>
        <dbReference type="ARBA" id="ARBA00023136"/>
    </source>
</evidence>
<keyword evidence="10 11" id="KW-0472">Membrane</keyword>
<dbReference type="InterPro" id="IPR013727">
    <property type="entry name" value="2CSK_N"/>
</dbReference>
<dbReference type="InterPro" id="IPR004358">
    <property type="entry name" value="Sig_transdc_His_kin-like_C"/>
</dbReference>
<evidence type="ECO:0000259" key="12">
    <source>
        <dbReference type="PROSITE" id="PS50109"/>
    </source>
</evidence>
<dbReference type="PRINTS" id="PR00344">
    <property type="entry name" value="BCTRLSENSOR"/>
</dbReference>
<dbReference type="InterPro" id="IPR005467">
    <property type="entry name" value="His_kinase_dom"/>
</dbReference>
<name>A0A411WZT5_9BURK</name>
<reference evidence="15 16" key="2">
    <citation type="submission" date="2019-02" db="EMBL/GenBank/DDBJ databases">
        <title>Draft Genome Sequences of Six Type Strains of the Genus Massilia.</title>
        <authorList>
            <person name="Miess H."/>
            <person name="Frediansyhah A."/>
            <person name="Gross H."/>
        </authorList>
    </citation>
    <scope>NUCLEOTIDE SEQUENCE [LARGE SCALE GENOMIC DNA]</scope>
    <source>
        <strain evidence="15 16">DSM 17472</strain>
    </source>
</reference>
<evidence type="ECO:0000256" key="3">
    <source>
        <dbReference type="ARBA" id="ARBA00012438"/>
    </source>
</evidence>
<dbReference type="AlphaFoldDB" id="A0A411WZT5"/>
<feature type="transmembrane region" description="Helical" evidence="11">
    <location>
        <begin position="187"/>
        <end position="213"/>
    </location>
</feature>
<evidence type="ECO:0000256" key="7">
    <source>
        <dbReference type="ARBA" id="ARBA00022777"/>
    </source>
</evidence>
<proteinExistence type="predicted"/>
<keyword evidence="16" id="KW-1185">Reference proteome</keyword>